<proteinExistence type="predicted"/>
<dbReference type="Proteomes" id="UP000492820">
    <property type="component" value="Unassembled WGS sequence"/>
</dbReference>
<name>A0A068X334_ECHGR</name>
<reference evidence="1" key="2">
    <citation type="submission" date="2014-06" db="EMBL/GenBank/DDBJ databases">
        <authorList>
            <person name="Aslett M."/>
        </authorList>
    </citation>
    <scope>NUCLEOTIDE SEQUENCE</scope>
</reference>
<dbReference type="WBParaSite" id="EgrG_000730200">
    <property type="protein sequence ID" value="EgrG_000730200"/>
    <property type="gene ID" value="EgrG_000730200"/>
</dbReference>
<dbReference type="EMBL" id="LK028912">
    <property type="protein sequence ID" value="CDS25224.1"/>
    <property type="molecule type" value="Genomic_DNA"/>
</dbReference>
<protein>
    <submittedName>
        <fullName evidence="3">Secreted protein</fullName>
    </submittedName>
</protein>
<evidence type="ECO:0000313" key="1">
    <source>
        <dbReference type="EMBL" id="CDS25224.1"/>
    </source>
</evidence>
<sequence length="67" mass="7335">MICTFSHCFSHLSAARGVQINLLQIANDRIKFVLKQKRKCTKLHNLAVGVHKSASIACASSPGAEHF</sequence>
<organism evidence="1">
    <name type="scientific">Echinococcus granulosus</name>
    <name type="common">Hydatid tapeworm</name>
    <dbReference type="NCBI Taxonomy" id="6210"/>
    <lineage>
        <taxon>Eukaryota</taxon>
        <taxon>Metazoa</taxon>
        <taxon>Spiralia</taxon>
        <taxon>Lophotrochozoa</taxon>
        <taxon>Platyhelminthes</taxon>
        <taxon>Cestoda</taxon>
        <taxon>Eucestoda</taxon>
        <taxon>Cyclophyllidea</taxon>
        <taxon>Taeniidae</taxon>
        <taxon>Echinococcus</taxon>
        <taxon>Echinococcus granulosus group</taxon>
    </lineage>
</organism>
<evidence type="ECO:0000313" key="2">
    <source>
        <dbReference type="Proteomes" id="UP000492820"/>
    </source>
</evidence>
<gene>
    <name evidence="1" type="ORF">EgrG_000730200</name>
</gene>
<accession>A0A068X334</accession>
<reference evidence="3" key="3">
    <citation type="submission" date="2020-10" db="UniProtKB">
        <authorList>
            <consortium name="WormBaseParasite"/>
        </authorList>
    </citation>
    <scope>IDENTIFICATION</scope>
</reference>
<evidence type="ECO:0000313" key="3">
    <source>
        <dbReference type="WBParaSite" id="EgrG_000730200"/>
    </source>
</evidence>
<reference evidence="1 2" key="1">
    <citation type="journal article" date="2013" name="Nature">
        <title>The genomes of four tapeworm species reveal adaptations to parasitism.</title>
        <authorList>
            <person name="Tsai I.J."/>
            <person name="Zarowiecki M."/>
            <person name="Holroyd N."/>
            <person name="Garciarrubio A."/>
            <person name="Sanchez-Flores A."/>
            <person name="Brooks K.L."/>
            <person name="Tracey A."/>
            <person name="Bobes R.J."/>
            <person name="Fragoso G."/>
            <person name="Sciutto E."/>
            <person name="Aslett M."/>
            <person name="Beasley H."/>
            <person name="Bennett H.M."/>
            <person name="Cai J."/>
            <person name="Camicia F."/>
            <person name="Clark R."/>
            <person name="Cucher M."/>
            <person name="De Silva N."/>
            <person name="Day T.A."/>
            <person name="Deplazes P."/>
            <person name="Estrada K."/>
            <person name="Fernandez C."/>
            <person name="Holland P.W."/>
            <person name="Hou J."/>
            <person name="Hu S."/>
            <person name="Huckvale T."/>
            <person name="Hung S.S."/>
            <person name="Kamenetzky L."/>
            <person name="Keane J.A."/>
            <person name="Kiss F."/>
            <person name="Koziol U."/>
            <person name="Lambert O."/>
            <person name="Liu K."/>
            <person name="Luo X."/>
            <person name="Luo Y."/>
            <person name="Macchiaroli N."/>
            <person name="Nichol S."/>
            <person name="Paps J."/>
            <person name="Parkinson J."/>
            <person name="Pouchkina-Stantcheva N."/>
            <person name="Riddiford N."/>
            <person name="Rosenzvit M."/>
            <person name="Salinas G."/>
            <person name="Wasmuth J.D."/>
            <person name="Zamanian M."/>
            <person name="Zheng Y."/>
            <person name="Cai X."/>
            <person name="Soberon X."/>
            <person name="Olson P.D."/>
            <person name="Laclette J.P."/>
            <person name="Brehm K."/>
            <person name="Berriman M."/>
            <person name="Garciarrubio A."/>
            <person name="Bobes R.J."/>
            <person name="Fragoso G."/>
            <person name="Sanchez-Flores A."/>
            <person name="Estrada K."/>
            <person name="Cevallos M.A."/>
            <person name="Morett E."/>
            <person name="Gonzalez V."/>
            <person name="Portillo T."/>
            <person name="Ochoa-Leyva A."/>
            <person name="Jose M.V."/>
            <person name="Sciutto E."/>
            <person name="Landa A."/>
            <person name="Jimenez L."/>
            <person name="Valdes V."/>
            <person name="Carrero J.C."/>
            <person name="Larralde C."/>
            <person name="Morales-Montor J."/>
            <person name="Limon-Lason J."/>
            <person name="Soberon X."/>
            <person name="Laclette J.P."/>
        </authorList>
    </citation>
    <scope>NUCLEOTIDE SEQUENCE [LARGE SCALE GENOMIC DNA]</scope>
</reference>
<dbReference type="AlphaFoldDB" id="A0A068X334"/>